<evidence type="ECO:0000313" key="2">
    <source>
        <dbReference type="Proteomes" id="UP000034455"/>
    </source>
</evidence>
<gene>
    <name evidence="1" type="ORF">UF66_0387</name>
</gene>
<dbReference type="GeneID" id="58098623"/>
<dbReference type="PATRIC" id="fig|74704.6.peg.399"/>
<accession>A0A0M2P1U9</accession>
<reference evidence="1 2" key="1">
    <citation type="submission" date="2015-03" db="EMBL/GenBank/DDBJ databases">
        <title>Genome Assembly of Staphylococcus cohnii subsp. cohnii strain G22B2.</title>
        <authorList>
            <person name="Nair G."/>
            <person name="Kaur G."/>
            <person name="Khatri I."/>
            <person name="Singh N.K."/>
            <person name="Sathyabama S."/>
            <person name="Maurya S.K."/>
            <person name="Subramanian S."/>
            <person name="Agrewala J.N."/>
            <person name="Mayilraj S."/>
        </authorList>
    </citation>
    <scope>NUCLEOTIDE SEQUENCE [LARGE SCALE GENOMIC DNA]</scope>
    <source>
        <strain evidence="1 2">G22B2</strain>
    </source>
</reference>
<protein>
    <submittedName>
        <fullName evidence="1">Uncharacterized protein</fullName>
    </submittedName>
</protein>
<sequence length="221" mass="25599">MDFKTIKSIDDPLFKAALKLYDGQFDIDLSEDEQIFKQSLKNEHTKDDYIFLVGLQSDKVVSLATAHYEATTNSAFLIYLIANDQPDHGELITKTLARIEKEINYLSNQLHEHDVNFIMLEVPKEPELVSEAEQQVLSNRREFLFSHGFEKQYDLDYLAPNLNGYSEGSPKDLFIKSNIELTKDIYGPCIKSNYILKYVFANRISRSIIYPLLEEMDLRKS</sequence>
<dbReference type="EMBL" id="LAKJ01000012">
    <property type="protein sequence ID" value="KKI63898.1"/>
    <property type="molecule type" value="Genomic_DNA"/>
</dbReference>
<comment type="caution">
    <text evidence="1">The sequence shown here is derived from an EMBL/GenBank/DDBJ whole genome shotgun (WGS) entry which is preliminary data.</text>
</comment>
<dbReference type="Gene3D" id="3.40.630.30">
    <property type="match status" value="1"/>
</dbReference>
<dbReference type="RefSeq" id="WP_019469901.1">
    <property type="nucleotide sequence ID" value="NZ_BKAS01000002.1"/>
</dbReference>
<name>A0A0M2P1U9_STACC</name>
<dbReference type="AlphaFoldDB" id="A0A0M2P1U9"/>
<proteinExistence type="predicted"/>
<organism evidence="1 2">
    <name type="scientific">Staphylococcus cohnii subsp. cohnii</name>
    <dbReference type="NCBI Taxonomy" id="74704"/>
    <lineage>
        <taxon>Bacteria</taxon>
        <taxon>Bacillati</taxon>
        <taxon>Bacillota</taxon>
        <taxon>Bacilli</taxon>
        <taxon>Bacillales</taxon>
        <taxon>Staphylococcaceae</taxon>
        <taxon>Staphylococcus</taxon>
        <taxon>Staphylococcus cohnii species complex</taxon>
    </lineage>
</organism>
<evidence type="ECO:0000313" key="1">
    <source>
        <dbReference type="EMBL" id="KKI63898.1"/>
    </source>
</evidence>
<dbReference type="Proteomes" id="UP000034455">
    <property type="component" value="Unassembled WGS sequence"/>
</dbReference>